<dbReference type="AlphaFoldDB" id="A0A3S4ZWK8"/>
<keyword evidence="2" id="KW-1185">Reference proteome</keyword>
<name>A0A3S4ZWK8_9PLAT</name>
<evidence type="ECO:0000313" key="2">
    <source>
        <dbReference type="Proteomes" id="UP000784294"/>
    </source>
</evidence>
<sequence>MGSRTGHLFPNDKVITRLRISRARIAHQLGSRDALACVWHSGYSRAPRSPRYLADYVLEPMRAQLYPIGQADKKYFDASEFESAQRLNFVLTQHLVVAQIPWDGSAQHITSYNYNSGLEHAASRLLPGQVAKHYEVLLSEFNTLLKSIIFVFVTSIVFAALTNDQCIDESSPKPIKEF</sequence>
<organism evidence="1 2">
    <name type="scientific">Protopolystoma xenopodis</name>
    <dbReference type="NCBI Taxonomy" id="117903"/>
    <lineage>
        <taxon>Eukaryota</taxon>
        <taxon>Metazoa</taxon>
        <taxon>Spiralia</taxon>
        <taxon>Lophotrochozoa</taxon>
        <taxon>Platyhelminthes</taxon>
        <taxon>Monogenea</taxon>
        <taxon>Polyopisthocotylea</taxon>
        <taxon>Polystomatidea</taxon>
        <taxon>Polystomatidae</taxon>
        <taxon>Protopolystoma</taxon>
    </lineage>
</organism>
<dbReference type="EMBL" id="CAAALY010005008">
    <property type="protein sequence ID" value="VEL08903.1"/>
    <property type="molecule type" value="Genomic_DNA"/>
</dbReference>
<comment type="caution">
    <text evidence="1">The sequence shown here is derived from an EMBL/GenBank/DDBJ whole genome shotgun (WGS) entry which is preliminary data.</text>
</comment>
<reference evidence="1" key="1">
    <citation type="submission" date="2018-11" db="EMBL/GenBank/DDBJ databases">
        <authorList>
            <consortium name="Pathogen Informatics"/>
        </authorList>
    </citation>
    <scope>NUCLEOTIDE SEQUENCE</scope>
</reference>
<gene>
    <name evidence="1" type="ORF">PXEA_LOCUS2343</name>
</gene>
<protein>
    <submittedName>
        <fullName evidence="1">Uncharacterized protein</fullName>
    </submittedName>
</protein>
<evidence type="ECO:0000313" key="1">
    <source>
        <dbReference type="EMBL" id="VEL08903.1"/>
    </source>
</evidence>
<accession>A0A3S4ZWK8</accession>
<proteinExistence type="predicted"/>
<dbReference type="Proteomes" id="UP000784294">
    <property type="component" value="Unassembled WGS sequence"/>
</dbReference>